<name>A0ABU0PM04_9MICC</name>
<protein>
    <recommendedName>
        <fullName evidence="5">Lipoprotein</fullName>
    </recommendedName>
</protein>
<comment type="caution">
    <text evidence="3">The sequence shown here is derived from an EMBL/GenBank/DDBJ whole genome shotgun (WGS) entry which is preliminary data.</text>
</comment>
<keyword evidence="2" id="KW-0472">Membrane</keyword>
<evidence type="ECO:0008006" key="5">
    <source>
        <dbReference type="Google" id="ProtNLM"/>
    </source>
</evidence>
<evidence type="ECO:0000256" key="1">
    <source>
        <dbReference type="SAM" id="MobiDB-lite"/>
    </source>
</evidence>
<keyword evidence="2" id="KW-1133">Transmembrane helix</keyword>
<feature type="transmembrane region" description="Helical" evidence="2">
    <location>
        <begin position="55"/>
        <end position="76"/>
    </location>
</feature>
<feature type="transmembrane region" description="Helical" evidence="2">
    <location>
        <begin position="124"/>
        <end position="147"/>
    </location>
</feature>
<feature type="region of interest" description="Disordered" evidence="1">
    <location>
        <begin position="1"/>
        <end position="23"/>
    </location>
</feature>
<dbReference type="Proteomes" id="UP001236806">
    <property type="component" value="Unassembled WGS sequence"/>
</dbReference>
<dbReference type="EMBL" id="JAUSXB010000001">
    <property type="protein sequence ID" value="MDQ0674582.1"/>
    <property type="molecule type" value="Genomic_DNA"/>
</dbReference>
<evidence type="ECO:0000313" key="3">
    <source>
        <dbReference type="EMBL" id="MDQ0674582.1"/>
    </source>
</evidence>
<organism evidence="3 4">
    <name type="scientific">Pseudarthrobacter siccitolerans</name>
    <dbReference type="NCBI Taxonomy" id="861266"/>
    <lineage>
        <taxon>Bacteria</taxon>
        <taxon>Bacillati</taxon>
        <taxon>Actinomycetota</taxon>
        <taxon>Actinomycetes</taxon>
        <taxon>Micrococcales</taxon>
        <taxon>Micrococcaceae</taxon>
        <taxon>Pseudarthrobacter</taxon>
    </lineage>
</organism>
<evidence type="ECO:0000313" key="4">
    <source>
        <dbReference type="Proteomes" id="UP001236806"/>
    </source>
</evidence>
<feature type="transmembrane region" description="Helical" evidence="2">
    <location>
        <begin position="83"/>
        <end position="104"/>
    </location>
</feature>
<accession>A0ABU0PM04</accession>
<keyword evidence="4" id="KW-1185">Reference proteome</keyword>
<sequence length="160" mass="16434">MAPATSPVHDKMERPTTAGRVRTRGPVVHPRACAVVTAASCATHLWVAVAGHHGAWLGLLMIALAAVCVPCTVHVWRHSRIGALHHVTLVALAMVALHVALLLGTGGAGHTHGGGPASYAARAGAAQLLLVIGLELATALLAATLVARLRRGSRSRSQCT</sequence>
<gene>
    <name evidence="3" type="ORF">QFZ36_002143</name>
</gene>
<keyword evidence="2" id="KW-0812">Transmembrane</keyword>
<reference evidence="3 4" key="1">
    <citation type="submission" date="2023-07" db="EMBL/GenBank/DDBJ databases">
        <title>Comparative genomics of wheat-associated soil bacteria to identify genetic determinants of phenazine resistance.</title>
        <authorList>
            <person name="Mouncey N."/>
        </authorList>
    </citation>
    <scope>NUCLEOTIDE SEQUENCE [LARGE SCALE GENOMIC DNA]</scope>
    <source>
        <strain evidence="3 4">W1I3</strain>
    </source>
</reference>
<evidence type="ECO:0000256" key="2">
    <source>
        <dbReference type="SAM" id="Phobius"/>
    </source>
</evidence>
<proteinExistence type="predicted"/>